<dbReference type="Gene3D" id="2.40.40.20">
    <property type="match status" value="1"/>
</dbReference>
<dbReference type="GO" id="GO:0006351">
    <property type="term" value="P:DNA-templated transcription"/>
    <property type="evidence" value="ECO:0007669"/>
    <property type="project" value="InterPro"/>
</dbReference>
<evidence type="ECO:0000256" key="3">
    <source>
        <dbReference type="ARBA" id="ARBA00022478"/>
    </source>
</evidence>
<dbReference type="Pfam" id="PF04998">
    <property type="entry name" value="RNA_pol_Rpb1_5"/>
    <property type="match status" value="1"/>
</dbReference>
<organism evidence="8">
    <name type="scientific">viral metagenome</name>
    <dbReference type="NCBI Taxonomy" id="1070528"/>
    <lineage>
        <taxon>unclassified sequences</taxon>
        <taxon>metagenomes</taxon>
        <taxon>organismal metagenomes</taxon>
    </lineage>
</organism>
<dbReference type="Pfam" id="PF04983">
    <property type="entry name" value="RNA_pol_Rpb1_3"/>
    <property type="match status" value="1"/>
</dbReference>
<keyword evidence="3" id="KW-0240">DNA-directed RNA polymerase</keyword>
<evidence type="ECO:0000259" key="7">
    <source>
        <dbReference type="SMART" id="SM00663"/>
    </source>
</evidence>
<dbReference type="InterPro" id="IPR000722">
    <property type="entry name" value="RNA_pol_asu"/>
</dbReference>
<dbReference type="InterPro" id="IPR007075">
    <property type="entry name" value="RNA_pol_Rpb1_6"/>
</dbReference>
<dbReference type="InterPro" id="IPR044893">
    <property type="entry name" value="RNA_pol_Rpb1_clamp_domain"/>
</dbReference>
<name>A0A6C0HJB9_9ZZZZ</name>
<dbReference type="GO" id="GO:0003677">
    <property type="term" value="F:DNA binding"/>
    <property type="evidence" value="ECO:0007669"/>
    <property type="project" value="InterPro"/>
</dbReference>
<dbReference type="InterPro" id="IPR007073">
    <property type="entry name" value="RNA_pol_Rpb1_7"/>
</dbReference>
<dbReference type="Gene3D" id="6.20.50.80">
    <property type="match status" value="1"/>
</dbReference>
<proteinExistence type="inferred from homology"/>
<dbReference type="Gene3D" id="1.10.132.30">
    <property type="match status" value="1"/>
</dbReference>
<dbReference type="SUPFAM" id="SSF64484">
    <property type="entry name" value="beta and beta-prime subunits of DNA dependent RNA-polymerase"/>
    <property type="match status" value="1"/>
</dbReference>
<keyword evidence="5" id="KW-0548">Nucleotidyltransferase</keyword>
<feature type="domain" description="RNA polymerase N-terminal" evidence="7">
    <location>
        <begin position="215"/>
        <end position="518"/>
    </location>
</feature>
<sequence length="1505" mass="171148">MKRIQTNEYANPSKIIGIQFSMLSPDEIRKNSVVEITSQSRDTMGGLFDPKMGVLEHGLYCPTDGLSNIETPGYFGHMEMAMPVYFIQHMKEISKILKMICYKCSKLLIDKQKYKHLTELTAEERWTFLTSVFFKRHISRCGENSDEGCGCKQPDKIRMSGFATLDAVWESIMVNDVKDTVTQHISADKVYKMFKRISDDDVNFMGFSSIWSRPEWMICRVLPIPPPAVRPSVKHDAQQRSEDDLTHIYMSINKYNNILKEKISTNAAPMVIEKYHQILQYYVAMVANNKASGTSPIGQASGRAYQCISSRLNTKNGRIRGNLMGKRVDFSARSVITGDPNLSITQLGVPLKIAKNITKPIVVNDRNKNFLTKLVQNGPDIHPGSKILERRNGENVSLRHVDRTIIQLENGDKVHRHMMDGDYVLFNRQPSLHKMSMMCHEVKVMKKGDTFRFNVGVTNPYNADFDGDEMNMHMPQSMQAETELKYLPAVTQQIISPSKNSPIIGIFQDSLLGCYLFTRSSAKGNTKITPKQAMNLLMMCRDIDLELLKNTTNSFDVLSQIVPPLTSKQKTNLFSDKEDPATSNGIVEIKHGHYVRGQLEKGIIGSTTKGLLHRIVNDYTNETCVRFIDNLQNVITEYMKTCSFSVGISDLIANKNTKQSVQQVLLNSKQSVQELIQSIHLGTNENNTAFSNKDHFEMQVSNILNKATGDASKVGRDNISDNNRFKSIVDSGAKGSVTNILQMMSCLGQQSVEGKRVPYGFEHRTLPHFNKFDDSPNARGFIENSYINGLTAHELFFHAIAGRIGLIDTAVKTSQTGYAQRKIVKSLEDITITYDMTARNHMGKIVQFSYGDDGFDSTKVESQIIPLVHFSVEDIYMHYDIIGITKFDTSKHELTSVMTRGAMTRLNKQRAETREKTMNMIEAMIENREKLIENVFNNKDDKIVHCPVAFQFLITNVQGQMQLNKATMIDITPLEAFNLIQENFERMTRYNQYMKPNPLFKILYDFYLSPKDLLFNRRFHRSALIVLLETITLKYKQAIVHPGEMVGVIAAQSVGEPTTQLTLNTFHNVGVASKSNVTRGVPRIEEILRLSKKPKNQSLTVVLKQLDATHQDRAMKFANMIEHTRLSDIVSGVQIVFDPDDKHTVIEEDRAFLDQYHRFESLHNIQENVVSEYKSKWVIRMVMNVEVMLAKNISMDDVHFAISQNHNRGKVHCIYSDYNDSNLVFRIRVGRNLKDKKPTSLDVTDEIYILKNFQDDLLKKIILRGIDGIVKVLPRKCLGTMIKTDGKYVPTETWVLDTTGSNYLEVLGLPFINAYKTYCNDMYEVFLTLGIEAARQVILNEITEVMESSSVYINYHHLSLLCDRMTYSKNMVQVQRNGLLKDDTGPLAKASFEMHTEMFLQAARHGQTDNMRGVSANVMTGQFGSFGTGAFQLILDLGEMEKMNTEAQAVERRDYENELDTDLLEKHNRSDKCAYEAVVISNPLRETDIVVEESFCQDDAYDMGF</sequence>
<dbReference type="InterPro" id="IPR038120">
    <property type="entry name" value="Rpb1_funnel_sf"/>
</dbReference>
<dbReference type="InterPro" id="IPR038593">
    <property type="entry name" value="RNA_pol_Rpb1_7_sf"/>
</dbReference>
<dbReference type="SMART" id="SM00663">
    <property type="entry name" value="RPOLA_N"/>
    <property type="match status" value="1"/>
</dbReference>
<evidence type="ECO:0000256" key="2">
    <source>
        <dbReference type="ARBA" id="ARBA00012418"/>
    </source>
</evidence>
<comment type="similarity">
    <text evidence="1">Belongs to the RNA polymerase beta' chain family.</text>
</comment>
<evidence type="ECO:0000256" key="6">
    <source>
        <dbReference type="ARBA" id="ARBA00023163"/>
    </source>
</evidence>
<evidence type="ECO:0000256" key="4">
    <source>
        <dbReference type="ARBA" id="ARBA00022679"/>
    </source>
</evidence>
<dbReference type="Pfam" id="PF00623">
    <property type="entry name" value="RNA_pol_Rpb1_2"/>
    <property type="match status" value="1"/>
</dbReference>
<dbReference type="Gene3D" id="1.10.150.390">
    <property type="match status" value="1"/>
</dbReference>
<dbReference type="Pfam" id="PF05000">
    <property type="entry name" value="RNA_pol_Rpb1_4"/>
    <property type="match status" value="1"/>
</dbReference>
<dbReference type="Gene3D" id="6.10.250.2940">
    <property type="match status" value="1"/>
</dbReference>
<dbReference type="Gene3D" id="3.30.1490.180">
    <property type="entry name" value="RNA polymerase ii"/>
    <property type="match status" value="1"/>
</dbReference>
<dbReference type="EMBL" id="MN739966">
    <property type="protein sequence ID" value="QHT80245.1"/>
    <property type="molecule type" value="Genomic_DNA"/>
</dbReference>
<dbReference type="GO" id="GO:0005665">
    <property type="term" value="C:RNA polymerase II, core complex"/>
    <property type="evidence" value="ECO:0007669"/>
    <property type="project" value="TreeGrafter"/>
</dbReference>
<dbReference type="FunFam" id="2.40.40.20:FF:000019">
    <property type="entry name" value="DNA-directed RNA polymerase II subunit RPB1"/>
    <property type="match status" value="1"/>
</dbReference>
<dbReference type="Pfam" id="PF04990">
    <property type="entry name" value="RNA_pol_Rpb1_7"/>
    <property type="match status" value="1"/>
</dbReference>
<keyword evidence="4" id="KW-0808">Transferase</keyword>
<dbReference type="InterPro" id="IPR007066">
    <property type="entry name" value="RNA_pol_Rpb1_3"/>
</dbReference>
<dbReference type="EC" id="2.7.7.6" evidence="2"/>
<dbReference type="Gene3D" id="1.10.274.100">
    <property type="entry name" value="RNA polymerase Rpb1, domain 3"/>
    <property type="match status" value="1"/>
</dbReference>
<protein>
    <recommendedName>
        <fullName evidence="2">DNA-directed RNA polymerase</fullName>
        <ecNumber evidence="2">2.7.7.6</ecNumber>
    </recommendedName>
</protein>
<dbReference type="Pfam" id="PF04997">
    <property type="entry name" value="RNA_pol_Rpb1_1"/>
    <property type="match status" value="1"/>
</dbReference>
<dbReference type="InterPro" id="IPR045867">
    <property type="entry name" value="DNA-dir_RpoC_beta_prime"/>
</dbReference>
<dbReference type="Gene3D" id="4.10.860.120">
    <property type="entry name" value="RNA polymerase II, clamp domain"/>
    <property type="match status" value="1"/>
</dbReference>
<keyword evidence="6" id="KW-0804">Transcription</keyword>
<dbReference type="InterPro" id="IPR042102">
    <property type="entry name" value="RNA_pol_Rpb1_3_sf"/>
</dbReference>
<dbReference type="InterPro" id="IPR007083">
    <property type="entry name" value="RNA_pol_Rpb1_4"/>
</dbReference>
<dbReference type="GO" id="GO:0003899">
    <property type="term" value="F:DNA-directed RNA polymerase activity"/>
    <property type="evidence" value="ECO:0007669"/>
    <property type="project" value="UniProtKB-EC"/>
</dbReference>
<dbReference type="PANTHER" id="PTHR19376:SF37">
    <property type="entry name" value="DNA-DIRECTED RNA POLYMERASE II SUBUNIT RPB1"/>
    <property type="match status" value="1"/>
</dbReference>
<evidence type="ECO:0000256" key="5">
    <source>
        <dbReference type="ARBA" id="ARBA00022695"/>
    </source>
</evidence>
<dbReference type="InterPro" id="IPR006592">
    <property type="entry name" value="RNA_pol_N"/>
</dbReference>
<dbReference type="Pfam" id="PF04992">
    <property type="entry name" value="RNA_pol_Rpb1_6"/>
    <property type="match status" value="1"/>
</dbReference>
<dbReference type="PANTHER" id="PTHR19376">
    <property type="entry name" value="DNA-DIRECTED RNA POLYMERASE"/>
    <property type="match status" value="1"/>
</dbReference>
<dbReference type="InterPro" id="IPR007081">
    <property type="entry name" value="RNA_pol_Rpb1_5"/>
</dbReference>
<reference evidence="8" key="1">
    <citation type="journal article" date="2020" name="Nature">
        <title>Giant virus diversity and host interactions through global metagenomics.</title>
        <authorList>
            <person name="Schulz F."/>
            <person name="Roux S."/>
            <person name="Paez-Espino D."/>
            <person name="Jungbluth S."/>
            <person name="Walsh D.A."/>
            <person name="Denef V.J."/>
            <person name="McMahon K.D."/>
            <person name="Konstantinidis K.T."/>
            <person name="Eloe-Fadrosh E.A."/>
            <person name="Kyrpides N.C."/>
            <person name="Woyke T."/>
        </authorList>
    </citation>
    <scope>NUCLEOTIDE SEQUENCE</scope>
    <source>
        <strain evidence="8">GVMAG-M-3300023184-120</strain>
    </source>
</reference>
<evidence type="ECO:0000256" key="1">
    <source>
        <dbReference type="ARBA" id="ARBA00006460"/>
    </source>
</evidence>
<dbReference type="InterPro" id="IPR007080">
    <property type="entry name" value="RNA_pol_Rpb1_1"/>
</dbReference>
<evidence type="ECO:0000313" key="8">
    <source>
        <dbReference type="EMBL" id="QHT80245.1"/>
    </source>
</evidence>
<accession>A0A6C0HJB9</accession>
<dbReference type="Gene3D" id="3.30.1360.140">
    <property type="match status" value="1"/>
</dbReference>